<dbReference type="PRINTS" id="PR01100">
    <property type="entry name" value="SHIKIMTKNASE"/>
</dbReference>
<dbReference type="InterPro" id="IPR031322">
    <property type="entry name" value="Shikimate/glucono_kinase"/>
</dbReference>
<dbReference type="PANTHER" id="PTHR21090">
    <property type="entry name" value="AROM/DEHYDROQUINATE SYNTHASE"/>
    <property type="match status" value="1"/>
</dbReference>
<dbReference type="EMBL" id="JAEUBG010004333">
    <property type="protein sequence ID" value="KAH3681669.1"/>
    <property type="molecule type" value="Genomic_DNA"/>
</dbReference>
<dbReference type="GO" id="GO:0003866">
    <property type="term" value="F:3-phosphoshikimate 1-carboxyvinyltransferase activity"/>
    <property type="evidence" value="ECO:0007669"/>
    <property type="project" value="TreeGrafter"/>
</dbReference>
<dbReference type="SUPFAM" id="SSF52540">
    <property type="entry name" value="P-loop containing nucleoside triphosphate hydrolases"/>
    <property type="match status" value="1"/>
</dbReference>
<evidence type="ECO:0000313" key="2">
    <source>
        <dbReference type="Proteomes" id="UP000774326"/>
    </source>
</evidence>
<organism evidence="1 2">
    <name type="scientific">Wickerhamomyces pijperi</name>
    <name type="common">Yeast</name>
    <name type="synonym">Pichia pijperi</name>
    <dbReference type="NCBI Taxonomy" id="599730"/>
    <lineage>
        <taxon>Eukaryota</taxon>
        <taxon>Fungi</taxon>
        <taxon>Dikarya</taxon>
        <taxon>Ascomycota</taxon>
        <taxon>Saccharomycotina</taxon>
        <taxon>Saccharomycetes</taxon>
        <taxon>Phaffomycetales</taxon>
        <taxon>Wickerhamomycetaceae</taxon>
        <taxon>Wickerhamomyces</taxon>
    </lineage>
</organism>
<dbReference type="AlphaFoldDB" id="A0A9P8Q2L0"/>
<protein>
    <recommendedName>
        <fullName evidence="3">Shikimate kinase</fullName>
    </recommendedName>
</protein>
<dbReference type="Proteomes" id="UP000774326">
    <property type="component" value="Unassembled WGS sequence"/>
</dbReference>
<evidence type="ECO:0000313" key="1">
    <source>
        <dbReference type="EMBL" id="KAH3681669.1"/>
    </source>
</evidence>
<reference evidence="1" key="1">
    <citation type="journal article" date="2021" name="Open Biol.">
        <title>Shared evolutionary footprints suggest mitochondrial oxidative damage underlies multiple complex I losses in fungi.</title>
        <authorList>
            <person name="Schikora-Tamarit M.A."/>
            <person name="Marcet-Houben M."/>
            <person name="Nosek J."/>
            <person name="Gabaldon T."/>
        </authorList>
    </citation>
    <scope>NUCLEOTIDE SEQUENCE</scope>
    <source>
        <strain evidence="1">CBS2887</strain>
    </source>
</reference>
<accession>A0A9P8Q2L0</accession>
<dbReference type="InterPro" id="IPR027417">
    <property type="entry name" value="P-loop_NTPase"/>
</dbReference>
<name>A0A9P8Q2L0_WICPI</name>
<dbReference type="PANTHER" id="PTHR21090:SF5">
    <property type="entry name" value="PENTAFUNCTIONAL AROM POLYPEPTIDE"/>
    <property type="match status" value="1"/>
</dbReference>
<dbReference type="OrthoDB" id="197068at2759"/>
<dbReference type="Pfam" id="PF01202">
    <property type="entry name" value="SKI"/>
    <property type="match status" value="1"/>
</dbReference>
<sequence length="92" mass="10380">MRAAGKTSMSNVIAEQTGLKYVDLDEEFEKASGVTVKQFIQDNSWEEFRSKELEITKKYLVEHKEGYVISTGGGLVETPEARKLLQDYCKTG</sequence>
<dbReference type="GO" id="GO:0009423">
    <property type="term" value="P:chorismate biosynthetic process"/>
    <property type="evidence" value="ECO:0007669"/>
    <property type="project" value="TreeGrafter"/>
</dbReference>
<evidence type="ECO:0008006" key="3">
    <source>
        <dbReference type="Google" id="ProtNLM"/>
    </source>
</evidence>
<reference evidence="1" key="2">
    <citation type="submission" date="2021-01" db="EMBL/GenBank/DDBJ databases">
        <authorList>
            <person name="Schikora-Tamarit M.A."/>
        </authorList>
    </citation>
    <scope>NUCLEOTIDE SEQUENCE</scope>
    <source>
        <strain evidence="1">CBS2887</strain>
    </source>
</reference>
<proteinExistence type="predicted"/>
<feature type="non-terminal residue" evidence="1">
    <location>
        <position position="92"/>
    </location>
</feature>
<comment type="caution">
    <text evidence="1">The sequence shown here is derived from an EMBL/GenBank/DDBJ whole genome shotgun (WGS) entry which is preliminary data.</text>
</comment>
<dbReference type="Gene3D" id="3.40.50.300">
    <property type="entry name" value="P-loop containing nucleotide triphosphate hydrolases"/>
    <property type="match status" value="1"/>
</dbReference>
<keyword evidence="2" id="KW-1185">Reference proteome</keyword>
<gene>
    <name evidence="1" type="ORF">WICPIJ_007368</name>
</gene>